<evidence type="ECO:0000256" key="2">
    <source>
        <dbReference type="ARBA" id="ARBA00022490"/>
    </source>
</evidence>
<protein>
    <recommendedName>
        <fullName evidence="13">DNA-binding response regulator</fullName>
    </recommendedName>
</protein>
<keyword evidence="5" id="KW-0805">Transcription regulation</keyword>
<feature type="domain" description="HTH araC/xylS-type" evidence="9">
    <location>
        <begin position="410"/>
        <end position="508"/>
    </location>
</feature>
<sequence>MNYKVLLIDDEPSSLEGLMLWIDWEALGFDVCGTCSNGREGIEQMRRLQPDLVITDVNMPVMNGLEMVAAWRREEPEKIRFAILSGYSEFEYAQTAIRYGIHHYLLKPVFPEETAEELKAIHQELERNNRQLLMNQMASSETVAAGMKRVLLNKPGDQQLQEPPAGLPEGMDWWNVLLLQTVKELYAELRGRVAALIAEQQTMYLIDLEASSFAVVYGYGSRFPATAADVLAPLQQEYAGKPLLISLGAAGKSPLYLADSYRTAKEAGLHYFYRTPPVGLISYQEINNYPFNYHYDHIRLMDAILAPVNTLDPEGFRQAVDSAAHSFLEQHVAPEVVRKLVIHLMYQMIGLTPEGCELRGPFLPGSCDAAEMPHAMLNLTGLMKLLSTCGEACIELLVQVQRQGSHGIVQEINQYIGEHYRETLTIQKLAEIFYLHPVYLGQLLRKKNGIPFNEQLHTLRIEKAAALLRQSSLKLSEIADQVGYTNYGQFLKQFEKKMGSGPGQYRNTKS</sequence>
<evidence type="ECO:0008006" key="13">
    <source>
        <dbReference type="Google" id="ProtNLM"/>
    </source>
</evidence>
<dbReference type="PROSITE" id="PS50110">
    <property type="entry name" value="RESPONSE_REGULATORY"/>
    <property type="match status" value="1"/>
</dbReference>
<dbReference type="Proteomes" id="UP000186058">
    <property type="component" value="Unassembled WGS sequence"/>
</dbReference>
<dbReference type="InterPro" id="IPR011006">
    <property type="entry name" value="CheY-like_superfamily"/>
</dbReference>
<dbReference type="CDD" id="cd17536">
    <property type="entry name" value="REC_YesN-like"/>
    <property type="match status" value="1"/>
</dbReference>
<evidence type="ECO:0000313" key="11">
    <source>
        <dbReference type="EMBL" id="OKP89580.1"/>
    </source>
</evidence>
<comment type="subcellular location">
    <subcellularLocation>
        <location evidence="1">Cytoplasm</location>
    </subcellularLocation>
</comment>
<dbReference type="InterPro" id="IPR001789">
    <property type="entry name" value="Sig_transdc_resp-reg_receiver"/>
</dbReference>
<keyword evidence="2" id="KW-0963">Cytoplasm</keyword>
<gene>
    <name evidence="11" type="ORF">A3844_06265</name>
</gene>
<keyword evidence="7" id="KW-0804">Transcription</keyword>
<evidence type="ECO:0000256" key="5">
    <source>
        <dbReference type="ARBA" id="ARBA00023015"/>
    </source>
</evidence>
<accession>A0ABX3EW10</accession>
<dbReference type="PANTHER" id="PTHR42713">
    <property type="entry name" value="HISTIDINE KINASE-RELATED"/>
    <property type="match status" value="1"/>
</dbReference>
<evidence type="ECO:0000256" key="3">
    <source>
        <dbReference type="ARBA" id="ARBA00022553"/>
    </source>
</evidence>
<feature type="domain" description="Response regulatory" evidence="10">
    <location>
        <begin position="4"/>
        <end position="122"/>
    </location>
</feature>
<name>A0ABX3EW10_9BACL</name>
<dbReference type="InterPro" id="IPR018060">
    <property type="entry name" value="HTH_AraC"/>
</dbReference>
<keyword evidence="6" id="KW-0238">DNA-binding</keyword>
<evidence type="ECO:0000256" key="4">
    <source>
        <dbReference type="ARBA" id="ARBA00023012"/>
    </source>
</evidence>
<evidence type="ECO:0000256" key="7">
    <source>
        <dbReference type="ARBA" id="ARBA00023163"/>
    </source>
</evidence>
<dbReference type="Pfam" id="PF00072">
    <property type="entry name" value="Response_reg"/>
    <property type="match status" value="1"/>
</dbReference>
<dbReference type="SUPFAM" id="SSF46689">
    <property type="entry name" value="Homeodomain-like"/>
    <property type="match status" value="1"/>
</dbReference>
<dbReference type="SUPFAM" id="SSF52172">
    <property type="entry name" value="CheY-like"/>
    <property type="match status" value="1"/>
</dbReference>
<dbReference type="Gene3D" id="1.10.10.60">
    <property type="entry name" value="Homeodomain-like"/>
    <property type="match status" value="2"/>
</dbReference>
<feature type="modified residue" description="4-aspartylphosphate" evidence="8">
    <location>
        <position position="56"/>
    </location>
</feature>
<keyword evidence="3 8" id="KW-0597">Phosphoprotein</keyword>
<evidence type="ECO:0000313" key="12">
    <source>
        <dbReference type="Proteomes" id="UP000186058"/>
    </source>
</evidence>
<dbReference type="EMBL" id="LVWI01000014">
    <property type="protein sequence ID" value="OKP89580.1"/>
    <property type="molecule type" value="Genomic_DNA"/>
</dbReference>
<dbReference type="InterPro" id="IPR009057">
    <property type="entry name" value="Homeodomain-like_sf"/>
</dbReference>
<dbReference type="RefSeq" id="WP_074106945.1">
    <property type="nucleotide sequence ID" value="NZ_LVWI01000014.1"/>
</dbReference>
<keyword evidence="12" id="KW-1185">Reference proteome</keyword>
<evidence type="ECO:0000256" key="1">
    <source>
        <dbReference type="ARBA" id="ARBA00004496"/>
    </source>
</evidence>
<evidence type="ECO:0000259" key="10">
    <source>
        <dbReference type="PROSITE" id="PS50110"/>
    </source>
</evidence>
<keyword evidence="4" id="KW-0902">Two-component regulatory system</keyword>
<proteinExistence type="predicted"/>
<evidence type="ECO:0000256" key="8">
    <source>
        <dbReference type="PROSITE-ProRule" id="PRU00169"/>
    </source>
</evidence>
<dbReference type="SMART" id="SM00342">
    <property type="entry name" value="HTH_ARAC"/>
    <property type="match status" value="1"/>
</dbReference>
<reference evidence="11 12" key="1">
    <citation type="submission" date="2016-03" db="EMBL/GenBank/DDBJ databases">
        <authorList>
            <person name="Sant'Anna F.H."/>
            <person name="Ambrosini A."/>
            <person name="Souza R."/>
            <person name="Bach E."/>
            <person name="Fernandes G."/>
            <person name="Balsanelli E."/>
            <person name="Baura V.A."/>
            <person name="Souza E.M."/>
            <person name="Passaglia L."/>
        </authorList>
    </citation>
    <scope>NUCLEOTIDE SEQUENCE [LARGE SCALE GENOMIC DNA]</scope>
    <source>
        <strain evidence="11 12">P26E</strain>
    </source>
</reference>
<dbReference type="Gene3D" id="3.40.50.2300">
    <property type="match status" value="1"/>
</dbReference>
<dbReference type="Pfam" id="PF12833">
    <property type="entry name" value="HTH_18"/>
    <property type="match status" value="1"/>
</dbReference>
<dbReference type="PROSITE" id="PS01124">
    <property type="entry name" value="HTH_ARAC_FAMILY_2"/>
    <property type="match status" value="1"/>
</dbReference>
<evidence type="ECO:0000256" key="6">
    <source>
        <dbReference type="ARBA" id="ARBA00023125"/>
    </source>
</evidence>
<comment type="caution">
    <text evidence="11">The sequence shown here is derived from an EMBL/GenBank/DDBJ whole genome shotgun (WGS) entry which is preliminary data.</text>
</comment>
<dbReference type="InterPro" id="IPR051552">
    <property type="entry name" value="HptR"/>
</dbReference>
<organism evidence="11 12">
    <name type="scientific">Paenibacillus helianthi</name>
    <dbReference type="NCBI Taxonomy" id="1349432"/>
    <lineage>
        <taxon>Bacteria</taxon>
        <taxon>Bacillati</taxon>
        <taxon>Bacillota</taxon>
        <taxon>Bacilli</taxon>
        <taxon>Bacillales</taxon>
        <taxon>Paenibacillaceae</taxon>
        <taxon>Paenibacillus</taxon>
    </lineage>
</organism>
<evidence type="ECO:0000259" key="9">
    <source>
        <dbReference type="PROSITE" id="PS01124"/>
    </source>
</evidence>
<dbReference type="PANTHER" id="PTHR42713:SF3">
    <property type="entry name" value="TRANSCRIPTIONAL REGULATORY PROTEIN HPTR"/>
    <property type="match status" value="1"/>
</dbReference>
<dbReference type="SMART" id="SM00448">
    <property type="entry name" value="REC"/>
    <property type="match status" value="1"/>
</dbReference>